<organism evidence="2">
    <name type="scientific">Tetraselmis sp. GSL018</name>
    <dbReference type="NCBI Taxonomy" id="582737"/>
    <lineage>
        <taxon>Eukaryota</taxon>
        <taxon>Viridiplantae</taxon>
        <taxon>Chlorophyta</taxon>
        <taxon>core chlorophytes</taxon>
        <taxon>Chlorodendrophyceae</taxon>
        <taxon>Chlorodendrales</taxon>
        <taxon>Chlorodendraceae</taxon>
        <taxon>Tetraselmis</taxon>
    </lineage>
</organism>
<accession>A0A061QN82</accession>
<dbReference type="EMBL" id="GBEZ01026015">
    <property type="protein sequence ID" value="JAC61138.1"/>
    <property type="molecule type" value="Transcribed_RNA"/>
</dbReference>
<protein>
    <submittedName>
        <fullName evidence="2">Uncharacterized protein</fullName>
    </submittedName>
</protein>
<evidence type="ECO:0000313" key="2">
    <source>
        <dbReference type="EMBL" id="JAC61138.1"/>
    </source>
</evidence>
<feature type="non-terminal residue" evidence="2">
    <location>
        <position position="1"/>
    </location>
</feature>
<sequence length="42" mass="4695">RECQSAPGADEVFGANTKRDQPKRVQGRKGIEEVLRGTERQP</sequence>
<feature type="region of interest" description="Disordered" evidence="1">
    <location>
        <begin position="1"/>
        <end position="42"/>
    </location>
</feature>
<name>A0A061QN82_9CHLO</name>
<reference evidence="2" key="1">
    <citation type="submission" date="2014-05" db="EMBL/GenBank/DDBJ databases">
        <title>The transcriptome of the halophilic microalga Tetraselmis sp. GSL018 isolated from the Great Salt Lake, Utah.</title>
        <authorList>
            <person name="Jinkerson R.E."/>
            <person name="D'Adamo S."/>
            <person name="Posewitz M.C."/>
        </authorList>
    </citation>
    <scope>NUCLEOTIDE SEQUENCE</scope>
    <source>
        <strain evidence="2">GSL018</strain>
    </source>
</reference>
<dbReference type="AlphaFoldDB" id="A0A061QN82"/>
<proteinExistence type="predicted"/>
<evidence type="ECO:0000256" key="1">
    <source>
        <dbReference type="SAM" id="MobiDB-lite"/>
    </source>
</evidence>
<feature type="compositionally biased region" description="Basic and acidic residues" evidence="1">
    <location>
        <begin position="17"/>
        <end position="42"/>
    </location>
</feature>
<gene>
    <name evidence="2" type="ORF">TSPGSL018_27056</name>
</gene>